<keyword evidence="2" id="KW-0812">Transmembrane</keyword>
<keyword evidence="2" id="KW-0472">Membrane</keyword>
<feature type="transmembrane region" description="Helical" evidence="2">
    <location>
        <begin position="152"/>
        <end position="171"/>
    </location>
</feature>
<evidence type="ECO:0000313" key="4">
    <source>
        <dbReference type="Proteomes" id="UP000694287"/>
    </source>
</evidence>
<feature type="transmembrane region" description="Helical" evidence="2">
    <location>
        <begin position="59"/>
        <end position="85"/>
    </location>
</feature>
<dbReference type="RefSeq" id="WP_218605331.1">
    <property type="nucleotide sequence ID" value="NZ_JADQDJ010000335.1"/>
</dbReference>
<gene>
    <name evidence="3" type="ORF">I4I81_02445</name>
</gene>
<evidence type="ECO:0000256" key="2">
    <source>
        <dbReference type="SAM" id="Phobius"/>
    </source>
</evidence>
<keyword evidence="2" id="KW-1133">Transmembrane helix</keyword>
<sequence length="251" mass="25790">MTSTGPSPGRVGRTLLVAAVTVAVTVAVLAAFVVLAGLLDVRFEDFSRDPATVTGGSFHAGYLSQLFVLGWNLAAAVALFSAAVLHRVGHSAGARLLVAGGAITAAMALDDLLLLHDAVYLAIGIPESLVYLLYGLAIGAFTIGFRGRLGPAVLLVGGAAVMWGASAVIDLTLGGAGASFVLEDGSKVVGVALWSVMLVRQSYAELGVLLPAGDDPETRSRHRRQPIRRRAAPPRPTGSPAHAQAGHLTND</sequence>
<feature type="transmembrane region" description="Helical" evidence="2">
    <location>
        <begin position="15"/>
        <end position="39"/>
    </location>
</feature>
<comment type="caution">
    <text evidence="3">The sequence shown here is derived from an EMBL/GenBank/DDBJ whole genome shotgun (WGS) entry which is preliminary data.</text>
</comment>
<accession>A0ABS6ULM0</accession>
<feature type="region of interest" description="Disordered" evidence="1">
    <location>
        <begin position="214"/>
        <end position="251"/>
    </location>
</feature>
<evidence type="ECO:0000256" key="1">
    <source>
        <dbReference type="SAM" id="MobiDB-lite"/>
    </source>
</evidence>
<reference evidence="3 4" key="1">
    <citation type="submission" date="2020-11" db="EMBL/GenBank/DDBJ databases">
        <title>Pseudonocardia abyssalis sp. nov. and Pseudonocardia oceani sp. nov., description and phylogenomic analysis of two novel actinomycetes isolated from the deep Southern Ocean.</title>
        <authorList>
            <person name="Parra J."/>
        </authorList>
    </citation>
    <scope>NUCLEOTIDE SEQUENCE [LARGE SCALE GENOMIC DNA]</scope>
    <source>
        <strain evidence="3 4">KRD-168</strain>
    </source>
</reference>
<dbReference type="Proteomes" id="UP000694287">
    <property type="component" value="Unassembled WGS sequence"/>
</dbReference>
<proteinExistence type="predicted"/>
<feature type="compositionally biased region" description="Basic residues" evidence="1">
    <location>
        <begin position="220"/>
        <end position="232"/>
    </location>
</feature>
<evidence type="ECO:0008006" key="5">
    <source>
        <dbReference type="Google" id="ProtNLM"/>
    </source>
</evidence>
<dbReference type="EMBL" id="JADQDK010000001">
    <property type="protein sequence ID" value="MBW0133119.1"/>
    <property type="molecule type" value="Genomic_DNA"/>
</dbReference>
<evidence type="ECO:0000313" key="3">
    <source>
        <dbReference type="EMBL" id="MBW0133119.1"/>
    </source>
</evidence>
<protein>
    <recommendedName>
        <fullName evidence="5">DUF998 domain-containing protein</fullName>
    </recommendedName>
</protein>
<feature type="transmembrane region" description="Helical" evidence="2">
    <location>
        <begin position="129"/>
        <end position="145"/>
    </location>
</feature>
<feature type="transmembrane region" description="Helical" evidence="2">
    <location>
        <begin position="92"/>
        <end position="109"/>
    </location>
</feature>
<keyword evidence="4" id="KW-1185">Reference proteome</keyword>
<organism evidence="3 4">
    <name type="scientific">Pseudonocardia abyssalis</name>
    <dbReference type="NCBI Taxonomy" id="2792008"/>
    <lineage>
        <taxon>Bacteria</taxon>
        <taxon>Bacillati</taxon>
        <taxon>Actinomycetota</taxon>
        <taxon>Actinomycetes</taxon>
        <taxon>Pseudonocardiales</taxon>
        <taxon>Pseudonocardiaceae</taxon>
        <taxon>Pseudonocardia</taxon>
    </lineage>
</organism>
<name>A0ABS6ULM0_9PSEU</name>